<name>A0A7J6DSU0_CANSA</name>
<protein>
    <recommendedName>
        <fullName evidence="1">RNase H type-1 domain-containing protein</fullName>
    </recommendedName>
</protein>
<dbReference type="InterPro" id="IPR036397">
    <property type="entry name" value="RNaseH_sf"/>
</dbReference>
<comment type="caution">
    <text evidence="2">The sequence shown here is derived from an EMBL/GenBank/DDBJ whole genome shotgun (WGS) entry which is preliminary data.</text>
</comment>
<dbReference type="AlphaFoldDB" id="A0A7J6DSU0"/>
<proteinExistence type="predicted"/>
<accession>A0A7J6DSU0</accession>
<dbReference type="GO" id="GO:0003676">
    <property type="term" value="F:nucleic acid binding"/>
    <property type="evidence" value="ECO:0007669"/>
    <property type="project" value="InterPro"/>
</dbReference>
<dbReference type="Gene3D" id="3.30.420.10">
    <property type="entry name" value="Ribonuclease H-like superfamily/Ribonuclease H"/>
    <property type="match status" value="1"/>
</dbReference>
<dbReference type="InterPro" id="IPR002156">
    <property type="entry name" value="RNaseH_domain"/>
</dbReference>
<sequence length="212" mass="24575">MHISWECPFVRALLFSGPFPLVQLEWTRETILDRIVDMVSKVSGEFIWQFLSFMGSLLEEVWKARNDLVFRGRKVDIFAVRKVVLLRLEESSLLQGKDIKNFMFRRHDLEVELLAIFWALQMGKEVGNSSIAIFFDAQMVVCALKERSFPLYWEVRPSTKKVLNFDVCNFLYIPLVDNRGADNVAKNPRSKGHFDGVFDKEGPPVVIPIYLV</sequence>
<evidence type="ECO:0000313" key="3">
    <source>
        <dbReference type="Proteomes" id="UP000525078"/>
    </source>
</evidence>
<dbReference type="Pfam" id="PF13456">
    <property type="entry name" value="RVT_3"/>
    <property type="match status" value="1"/>
</dbReference>
<dbReference type="Proteomes" id="UP000525078">
    <property type="component" value="Unassembled WGS sequence"/>
</dbReference>
<gene>
    <name evidence="2" type="ORF">F8388_025145</name>
</gene>
<evidence type="ECO:0000313" key="2">
    <source>
        <dbReference type="EMBL" id="KAF4348860.1"/>
    </source>
</evidence>
<dbReference type="EMBL" id="JAATIP010000421">
    <property type="protein sequence ID" value="KAF4348860.1"/>
    <property type="molecule type" value="Genomic_DNA"/>
</dbReference>
<feature type="domain" description="RNase H type-1" evidence="1">
    <location>
        <begin position="105"/>
        <end position="186"/>
    </location>
</feature>
<organism evidence="2 3">
    <name type="scientific">Cannabis sativa</name>
    <name type="common">Hemp</name>
    <name type="synonym">Marijuana</name>
    <dbReference type="NCBI Taxonomy" id="3483"/>
    <lineage>
        <taxon>Eukaryota</taxon>
        <taxon>Viridiplantae</taxon>
        <taxon>Streptophyta</taxon>
        <taxon>Embryophyta</taxon>
        <taxon>Tracheophyta</taxon>
        <taxon>Spermatophyta</taxon>
        <taxon>Magnoliopsida</taxon>
        <taxon>eudicotyledons</taxon>
        <taxon>Gunneridae</taxon>
        <taxon>Pentapetalae</taxon>
        <taxon>rosids</taxon>
        <taxon>fabids</taxon>
        <taxon>Rosales</taxon>
        <taxon>Cannabaceae</taxon>
        <taxon>Cannabis</taxon>
    </lineage>
</organism>
<reference evidence="2 3" key="1">
    <citation type="journal article" date="2020" name="bioRxiv">
        <title>Sequence and annotation of 42 cannabis genomes reveals extensive copy number variation in cannabinoid synthesis and pathogen resistance genes.</title>
        <authorList>
            <person name="Mckernan K.J."/>
            <person name="Helbert Y."/>
            <person name="Kane L.T."/>
            <person name="Ebling H."/>
            <person name="Zhang L."/>
            <person name="Liu B."/>
            <person name="Eaton Z."/>
            <person name="Mclaughlin S."/>
            <person name="Kingan S."/>
            <person name="Baybayan P."/>
            <person name="Concepcion G."/>
            <person name="Jordan M."/>
            <person name="Riva A."/>
            <person name="Barbazuk W."/>
            <person name="Harkins T."/>
        </authorList>
    </citation>
    <scope>NUCLEOTIDE SEQUENCE [LARGE SCALE GENOMIC DNA]</scope>
    <source>
        <strain evidence="3">cv. Jamaican Lion 4</strain>
        <tissue evidence="2">Leaf</tissue>
    </source>
</reference>
<evidence type="ECO:0000259" key="1">
    <source>
        <dbReference type="Pfam" id="PF13456"/>
    </source>
</evidence>
<dbReference type="GO" id="GO:0004523">
    <property type="term" value="F:RNA-DNA hybrid ribonuclease activity"/>
    <property type="evidence" value="ECO:0007669"/>
    <property type="project" value="InterPro"/>
</dbReference>